<keyword evidence="3" id="KW-1185">Reference proteome</keyword>
<keyword evidence="2" id="KW-0689">Ribosomal protein</keyword>
<proteinExistence type="predicted"/>
<feature type="region of interest" description="Disordered" evidence="1">
    <location>
        <begin position="67"/>
        <end position="120"/>
    </location>
</feature>
<reference evidence="2 3" key="1">
    <citation type="submission" date="2019-04" db="EMBL/GenBank/DDBJ databases">
        <title>Draft genome of the big-headed turtle Platysternon megacephalum.</title>
        <authorList>
            <person name="Gong S."/>
        </authorList>
    </citation>
    <scope>NUCLEOTIDE SEQUENCE [LARGE SCALE GENOMIC DNA]</scope>
    <source>
        <strain evidence="2">DO16091913</strain>
        <tissue evidence="2">Muscle</tissue>
    </source>
</reference>
<gene>
    <name evidence="2" type="ORF">DR999_PMT08261</name>
</gene>
<feature type="compositionally biased region" description="Low complexity" evidence="1">
    <location>
        <begin position="1"/>
        <end position="19"/>
    </location>
</feature>
<dbReference type="GO" id="GO:0005840">
    <property type="term" value="C:ribosome"/>
    <property type="evidence" value="ECO:0007669"/>
    <property type="project" value="UniProtKB-KW"/>
</dbReference>
<accession>A0A4D9EIP9</accession>
<evidence type="ECO:0000313" key="3">
    <source>
        <dbReference type="Proteomes" id="UP000297703"/>
    </source>
</evidence>
<sequence length="145" mass="14716">MARALAAPARSRRGSATGAGREGCLGPGHPGTVCERQVAGAARGPVCGARVGAWGAGDGTDCADARTDAGAGRVSPIPAAPARPWPETLRASRSFSADRDPAPRGAPLSRGGRHFTRREGGNRLPALRGALFPCLPQAAFSHPCT</sequence>
<dbReference type="EMBL" id="QXTE01000064">
    <property type="protein sequence ID" value="TFK08785.1"/>
    <property type="molecule type" value="Genomic_DNA"/>
</dbReference>
<reference evidence="2 3" key="2">
    <citation type="submission" date="2019-04" db="EMBL/GenBank/DDBJ databases">
        <title>The genome sequence of big-headed turtle.</title>
        <authorList>
            <person name="Gong S."/>
        </authorList>
    </citation>
    <scope>NUCLEOTIDE SEQUENCE [LARGE SCALE GENOMIC DNA]</scope>
    <source>
        <strain evidence="2">DO16091913</strain>
        <tissue evidence="2">Muscle</tissue>
    </source>
</reference>
<dbReference type="AlphaFoldDB" id="A0A4D9EIP9"/>
<evidence type="ECO:0000313" key="2">
    <source>
        <dbReference type="EMBL" id="TFK08785.1"/>
    </source>
</evidence>
<protein>
    <submittedName>
        <fullName evidence="2">60S ribosomal protein L17</fullName>
    </submittedName>
</protein>
<feature type="region of interest" description="Disordered" evidence="1">
    <location>
        <begin position="1"/>
        <end position="23"/>
    </location>
</feature>
<organism evidence="2 3">
    <name type="scientific">Platysternon megacephalum</name>
    <name type="common">big-headed turtle</name>
    <dbReference type="NCBI Taxonomy" id="55544"/>
    <lineage>
        <taxon>Eukaryota</taxon>
        <taxon>Metazoa</taxon>
        <taxon>Chordata</taxon>
        <taxon>Craniata</taxon>
        <taxon>Vertebrata</taxon>
        <taxon>Euteleostomi</taxon>
        <taxon>Archelosauria</taxon>
        <taxon>Testudinata</taxon>
        <taxon>Testudines</taxon>
        <taxon>Cryptodira</taxon>
        <taxon>Durocryptodira</taxon>
        <taxon>Testudinoidea</taxon>
        <taxon>Platysternidae</taxon>
        <taxon>Platysternon</taxon>
    </lineage>
</organism>
<evidence type="ECO:0000256" key="1">
    <source>
        <dbReference type="SAM" id="MobiDB-lite"/>
    </source>
</evidence>
<keyword evidence="2" id="KW-0687">Ribonucleoprotein</keyword>
<name>A0A4D9EIP9_9SAUR</name>
<comment type="caution">
    <text evidence="2">The sequence shown here is derived from an EMBL/GenBank/DDBJ whole genome shotgun (WGS) entry which is preliminary data.</text>
</comment>
<dbReference type="Proteomes" id="UP000297703">
    <property type="component" value="Unassembled WGS sequence"/>
</dbReference>